<protein>
    <submittedName>
        <fullName evidence="1">Uncharacterized protein</fullName>
    </submittedName>
</protein>
<reference evidence="1" key="1">
    <citation type="submission" date="2018-11" db="EMBL/GenBank/DDBJ databases">
        <authorList>
            <consortium name="Pathogen Informatics"/>
        </authorList>
    </citation>
    <scope>NUCLEOTIDE SEQUENCE</scope>
</reference>
<proteinExistence type="predicted"/>
<dbReference type="EMBL" id="CAAALY010110766">
    <property type="protein sequence ID" value="VEL30255.1"/>
    <property type="molecule type" value="Genomic_DNA"/>
</dbReference>
<evidence type="ECO:0000313" key="2">
    <source>
        <dbReference type="Proteomes" id="UP000784294"/>
    </source>
</evidence>
<keyword evidence="2" id="KW-1185">Reference proteome</keyword>
<name>A0A448X7R5_9PLAT</name>
<organism evidence="1 2">
    <name type="scientific">Protopolystoma xenopodis</name>
    <dbReference type="NCBI Taxonomy" id="117903"/>
    <lineage>
        <taxon>Eukaryota</taxon>
        <taxon>Metazoa</taxon>
        <taxon>Spiralia</taxon>
        <taxon>Lophotrochozoa</taxon>
        <taxon>Platyhelminthes</taxon>
        <taxon>Monogenea</taxon>
        <taxon>Polyopisthocotylea</taxon>
        <taxon>Polystomatidea</taxon>
        <taxon>Polystomatidae</taxon>
        <taxon>Protopolystoma</taxon>
    </lineage>
</organism>
<dbReference type="Proteomes" id="UP000784294">
    <property type="component" value="Unassembled WGS sequence"/>
</dbReference>
<dbReference type="OrthoDB" id="372421at2759"/>
<comment type="caution">
    <text evidence="1">The sequence shown here is derived from an EMBL/GenBank/DDBJ whole genome shotgun (WGS) entry which is preliminary data.</text>
</comment>
<dbReference type="InterPro" id="IPR012340">
    <property type="entry name" value="NA-bd_OB-fold"/>
</dbReference>
<dbReference type="SUPFAM" id="SSF50249">
    <property type="entry name" value="Nucleic acid-binding proteins"/>
    <property type="match status" value="1"/>
</dbReference>
<sequence length="120" mass="13807">MRNLSTEDSDLISTETDRILASIGYVDGVKTSLNLSPDIQYITQSIIELTQLPEECERSRRFRQDFRSECLFTIDPKTSRDLDDALHIRCLSAKESTLLANKGYLDASYEVRYLVFHLIL</sequence>
<evidence type="ECO:0000313" key="1">
    <source>
        <dbReference type="EMBL" id="VEL30255.1"/>
    </source>
</evidence>
<accession>A0A448X7R5</accession>
<gene>
    <name evidence="1" type="ORF">PXEA_LOCUS23695</name>
</gene>
<dbReference type="AlphaFoldDB" id="A0A448X7R5"/>